<organism evidence="9 10">
    <name type="scientific">Kwoniella newhampshirensis</name>
    <dbReference type="NCBI Taxonomy" id="1651941"/>
    <lineage>
        <taxon>Eukaryota</taxon>
        <taxon>Fungi</taxon>
        <taxon>Dikarya</taxon>
        <taxon>Basidiomycota</taxon>
        <taxon>Agaricomycotina</taxon>
        <taxon>Tremellomycetes</taxon>
        <taxon>Tremellales</taxon>
        <taxon>Cryptococcaceae</taxon>
        <taxon>Kwoniella</taxon>
    </lineage>
</organism>
<keyword evidence="10" id="KW-1185">Reference proteome</keyword>
<evidence type="ECO:0000313" key="10">
    <source>
        <dbReference type="Proteomes" id="UP001388673"/>
    </source>
</evidence>
<evidence type="ECO:0000259" key="8">
    <source>
        <dbReference type="Pfam" id="PF09779"/>
    </source>
</evidence>
<keyword evidence="5" id="KW-0539">Nucleus</keyword>
<dbReference type="GO" id="GO:0005637">
    <property type="term" value="C:nuclear inner membrane"/>
    <property type="evidence" value="ECO:0007669"/>
    <property type="project" value="UniProtKB-SubCell"/>
</dbReference>
<dbReference type="InterPro" id="IPR018617">
    <property type="entry name" value="Ima1_N"/>
</dbReference>
<dbReference type="Proteomes" id="UP001388673">
    <property type="component" value="Unassembled WGS sequence"/>
</dbReference>
<dbReference type="Pfam" id="PF09779">
    <property type="entry name" value="Ima1_N"/>
    <property type="match status" value="1"/>
</dbReference>
<evidence type="ECO:0000256" key="3">
    <source>
        <dbReference type="ARBA" id="ARBA00022989"/>
    </source>
</evidence>
<evidence type="ECO:0000256" key="7">
    <source>
        <dbReference type="SAM" id="Phobius"/>
    </source>
</evidence>
<evidence type="ECO:0000256" key="1">
    <source>
        <dbReference type="ARBA" id="ARBA00004473"/>
    </source>
</evidence>
<keyword evidence="2 7" id="KW-0812">Transmembrane</keyword>
<dbReference type="GO" id="GO:0044732">
    <property type="term" value="C:mitotic spindle pole body"/>
    <property type="evidence" value="ECO:0007669"/>
    <property type="project" value="TreeGrafter"/>
</dbReference>
<name>A0AAW0YWW4_9TREE</name>
<keyword evidence="3 7" id="KW-1133">Transmembrane helix</keyword>
<dbReference type="GO" id="GO:0034992">
    <property type="term" value="C:microtubule organizing center attachment site"/>
    <property type="evidence" value="ECO:0007669"/>
    <property type="project" value="TreeGrafter"/>
</dbReference>
<evidence type="ECO:0000256" key="4">
    <source>
        <dbReference type="ARBA" id="ARBA00023136"/>
    </source>
</evidence>
<dbReference type="GO" id="GO:0071765">
    <property type="term" value="P:nuclear inner membrane organization"/>
    <property type="evidence" value="ECO:0007669"/>
    <property type="project" value="InterPro"/>
</dbReference>
<dbReference type="InterPro" id="IPR042321">
    <property type="entry name" value="Ima1"/>
</dbReference>
<feature type="region of interest" description="Disordered" evidence="6">
    <location>
        <begin position="386"/>
        <end position="418"/>
    </location>
</feature>
<feature type="domain" description="Ima1 N-terminal" evidence="8">
    <location>
        <begin position="47"/>
        <end position="161"/>
    </location>
</feature>
<dbReference type="KEGG" id="kne:92181640"/>
<dbReference type="GO" id="GO:0034506">
    <property type="term" value="C:chromosome, centromeric core domain"/>
    <property type="evidence" value="ECO:0007669"/>
    <property type="project" value="TreeGrafter"/>
</dbReference>
<comment type="subcellular location">
    <subcellularLocation>
        <location evidence="1">Nucleus inner membrane</location>
        <topology evidence="1">Multi-pass membrane protein</topology>
    </subcellularLocation>
</comment>
<accession>A0AAW0YWW4</accession>
<dbReference type="EMBL" id="JBCAWK010000008">
    <property type="protein sequence ID" value="KAK8850464.1"/>
    <property type="molecule type" value="Genomic_DNA"/>
</dbReference>
<evidence type="ECO:0000256" key="5">
    <source>
        <dbReference type="ARBA" id="ARBA00023242"/>
    </source>
</evidence>
<feature type="compositionally biased region" description="Polar residues" evidence="6">
    <location>
        <begin position="409"/>
        <end position="418"/>
    </location>
</feature>
<keyword evidence="4 7" id="KW-0472">Membrane</keyword>
<evidence type="ECO:0000256" key="2">
    <source>
        <dbReference type="ARBA" id="ARBA00022692"/>
    </source>
</evidence>
<dbReference type="AlphaFoldDB" id="A0AAW0YWW4"/>
<comment type="caution">
    <text evidence="9">The sequence shown here is derived from an EMBL/GenBank/DDBJ whole genome shotgun (WGS) entry which is preliminary data.</text>
</comment>
<sequence>MPFLRSASRPQPVQCFFCLSPSLLPPHSSSSSSDRKGKGRIAEVGTQWNWQCERCGCWNIKDEKGEMISDLPAMHSSSYNTASFSLRAKPSTSHLPPASSSTSPFCHSCLANQTLIMNMLANYLPDDNDPLYPALFADLPTYLSKLHTRYPPVCQNCQPAVDEALRRSDHRAQVEAWGSALRRGAATTNTSGGDGGDDIGRGVSSGDILVWRIRGALYWTGTGLSLSRSLLAAMAPSRLGHMSRQRFPGSTITLSTGMVLFHALSILWIAWDPYWLRRVRRRDRTKVQGRAIWVRNMLYIMVLRLASSLALWHARGAMNASKPTNAPAVCAAFALEIALLLQAFAKIRVTQPIAIKLVRPVPLHPSPAPPPASYSTSSHVNASTGISSLSVGSQTPTRQVNPIFGQPSLHHQNQSEVQVSAEAESMDWEPSPSAVLANGGYTHRPAHWSPEDDQDDICPPSKLDWDTFAMNKQRMFPKQGGQDETGLESLLEGWGIGASGITTGATEAVHHSSTQRNKNAAGDVSNTDSFVQWLGFVLVALRLTGMATTVAFTSPSTGSFLGLFNTLLLCFENIIACSRIFAALKGDQRSSAESMKIALAVVEIGLRAIALSPQSLIKVMLDKVGNSRAASLEWSFWAVVDLIGLSA</sequence>
<evidence type="ECO:0000313" key="9">
    <source>
        <dbReference type="EMBL" id="KAK8850464.1"/>
    </source>
</evidence>
<protein>
    <recommendedName>
        <fullName evidence="8">Ima1 N-terminal domain-containing protein</fullName>
    </recommendedName>
</protein>
<dbReference type="RefSeq" id="XP_066801895.1">
    <property type="nucleotide sequence ID" value="XM_066947481.1"/>
</dbReference>
<evidence type="ECO:0000256" key="6">
    <source>
        <dbReference type="SAM" id="MobiDB-lite"/>
    </source>
</evidence>
<dbReference type="GeneID" id="92181640"/>
<feature type="transmembrane region" description="Helical" evidence="7">
    <location>
        <begin position="292"/>
        <end position="314"/>
    </location>
</feature>
<proteinExistence type="predicted"/>
<dbReference type="PANTHER" id="PTHR28538:SF1">
    <property type="entry name" value="INTEGRAL INNER NUCLEAR MEMBRANE PROTEIN IMA1"/>
    <property type="match status" value="1"/>
</dbReference>
<feature type="compositionally biased region" description="Polar residues" evidence="6">
    <location>
        <begin position="386"/>
        <end position="400"/>
    </location>
</feature>
<gene>
    <name evidence="9" type="ORF">IAR55_004382</name>
</gene>
<feature type="transmembrane region" description="Helical" evidence="7">
    <location>
        <begin position="252"/>
        <end position="271"/>
    </location>
</feature>
<reference evidence="9 10" key="1">
    <citation type="journal article" date="2024" name="bioRxiv">
        <title>Comparative genomics of Cryptococcus and Kwoniella reveals pathogenesis evolution and contrasting karyotype dynamics via intercentromeric recombination or chromosome fusion.</title>
        <authorList>
            <person name="Coelho M.A."/>
            <person name="David-Palma M."/>
            <person name="Shea T."/>
            <person name="Bowers K."/>
            <person name="McGinley-Smith S."/>
            <person name="Mohammad A.W."/>
            <person name="Gnirke A."/>
            <person name="Yurkov A.M."/>
            <person name="Nowrousian M."/>
            <person name="Sun S."/>
            <person name="Cuomo C.A."/>
            <person name="Heitman J."/>
        </authorList>
    </citation>
    <scope>NUCLEOTIDE SEQUENCE [LARGE SCALE GENOMIC DNA]</scope>
    <source>
        <strain evidence="9 10">CBS 13917</strain>
    </source>
</reference>
<dbReference type="PANTHER" id="PTHR28538">
    <property type="entry name" value="INTEGRAL INNER NUCLEAR MEMBRANE PROTEIN IMA1"/>
    <property type="match status" value="1"/>
</dbReference>